<proteinExistence type="predicted"/>
<feature type="chain" id="PRO_5045848351" evidence="1">
    <location>
        <begin position="26"/>
        <end position="116"/>
    </location>
</feature>
<dbReference type="RefSeq" id="WP_267223600.1">
    <property type="nucleotide sequence ID" value="NZ_JAPCWC010000024.1"/>
</dbReference>
<dbReference type="EMBL" id="JBHLTM010000046">
    <property type="protein sequence ID" value="MFC0685293.1"/>
    <property type="molecule type" value="Genomic_DNA"/>
</dbReference>
<comment type="caution">
    <text evidence="2">The sequence shown here is derived from an EMBL/GenBank/DDBJ whole genome shotgun (WGS) entry which is preliminary data.</text>
</comment>
<sequence>MTARKRISYRYLAAVAALIATGADAKSNDASKFSGKLVLFQHSSNLTIGKNTYRVRLASKQSQRVFGNANIDFRKISCFKISGRGRASSNTDEIGVHLFNIEQIFSMHRFPCKALP</sequence>
<protein>
    <submittedName>
        <fullName evidence="2">Uncharacterized protein</fullName>
    </submittedName>
</protein>
<organism evidence="2 3">
    <name type="scientific">Novosphingobium clariflavum</name>
    <dbReference type="NCBI Taxonomy" id="2029884"/>
    <lineage>
        <taxon>Bacteria</taxon>
        <taxon>Pseudomonadati</taxon>
        <taxon>Pseudomonadota</taxon>
        <taxon>Alphaproteobacteria</taxon>
        <taxon>Sphingomonadales</taxon>
        <taxon>Sphingomonadaceae</taxon>
        <taxon>Novosphingobium</taxon>
    </lineage>
</organism>
<accession>A0ABV6S7T1</accession>
<keyword evidence="3" id="KW-1185">Reference proteome</keyword>
<keyword evidence="1" id="KW-0732">Signal</keyword>
<evidence type="ECO:0000256" key="1">
    <source>
        <dbReference type="SAM" id="SignalP"/>
    </source>
</evidence>
<gene>
    <name evidence="2" type="ORF">ACFFF8_11860</name>
</gene>
<evidence type="ECO:0000313" key="3">
    <source>
        <dbReference type="Proteomes" id="UP001589858"/>
    </source>
</evidence>
<dbReference type="Proteomes" id="UP001589858">
    <property type="component" value="Unassembled WGS sequence"/>
</dbReference>
<feature type="signal peptide" evidence="1">
    <location>
        <begin position="1"/>
        <end position="25"/>
    </location>
</feature>
<evidence type="ECO:0000313" key="2">
    <source>
        <dbReference type="EMBL" id="MFC0685293.1"/>
    </source>
</evidence>
<name>A0ABV6S7T1_9SPHN</name>
<reference evidence="2 3" key="1">
    <citation type="submission" date="2024-09" db="EMBL/GenBank/DDBJ databases">
        <authorList>
            <person name="Sun Q."/>
            <person name="Mori K."/>
        </authorList>
    </citation>
    <scope>NUCLEOTIDE SEQUENCE [LARGE SCALE GENOMIC DNA]</scope>
    <source>
        <strain evidence="2 3">CICC 11035S</strain>
    </source>
</reference>